<dbReference type="EMBL" id="SRLO01000681">
    <property type="protein sequence ID" value="TNN48807.1"/>
    <property type="molecule type" value="Genomic_DNA"/>
</dbReference>
<sequence>MISGLDLRSMVTLCFPPSRACSMESADMRTFFRAGFFTPPSSTTFIFRSSIWRQKNYEHGLQDQENTNMTSRSPIT</sequence>
<keyword evidence="2" id="KW-1185">Reference proteome</keyword>
<dbReference type="Proteomes" id="UP000314294">
    <property type="component" value="Unassembled WGS sequence"/>
</dbReference>
<organism evidence="1 2">
    <name type="scientific">Liparis tanakae</name>
    <name type="common">Tanaka's snailfish</name>
    <dbReference type="NCBI Taxonomy" id="230148"/>
    <lineage>
        <taxon>Eukaryota</taxon>
        <taxon>Metazoa</taxon>
        <taxon>Chordata</taxon>
        <taxon>Craniata</taxon>
        <taxon>Vertebrata</taxon>
        <taxon>Euteleostomi</taxon>
        <taxon>Actinopterygii</taxon>
        <taxon>Neopterygii</taxon>
        <taxon>Teleostei</taxon>
        <taxon>Neoteleostei</taxon>
        <taxon>Acanthomorphata</taxon>
        <taxon>Eupercaria</taxon>
        <taxon>Perciformes</taxon>
        <taxon>Cottioidei</taxon>
        <taxon>Cottales</taxon>
        <taxon>Liparidae</taxon>
        <taxon>Liparis</taxon>
    </lineage>
</organism>
<accession>A0A4Z2G5F0</accession>
<evidence type="ECO:0000313" key="1">
    <source>
        <dbReference type="EMBL" id="TNN48807.1"/>
    </source>
</evidence>
<name>A0A4Z2G5F0_9TELE</name>
<evidence type="ECO:0000313" key="2">
    <source>
        <dbReference type="Proteomes" id="UP000314294"/>
    </source>
</evidence>
<gene>
    <name evidence="1" type="ORF">EYF80_040982</name>
</gene>
<dbReference type="AlphaFoldDB" id="A0A4Z2G5F0"/>
<protein>
    <submittedName>
        <fullName evidence="1">Uncharacterized protein</fullName>
    </submittedName>
</protein>
<comment type="caution">
    <text evidence="1">The sequence shown here is derived from an EMBL/GenBank/DDBJ whole genome shotgun (WGS) entry which is preliminary data.</text>
</comment>
<proteinExistence type="predicted"/>
<reference evidence="1 2" key="1">
    <citation type="submission" date="2019-03" db="EMBL/GenBank/DDBJ databases">
        <title>First draft genome of Liparis tanakae, snailfish: a comprehensive survey of snailfish specific genes.</title>
        <authorList>
            <person name="Kim W."/>
            <person name="Song I."/>
            <person name="Jeong J.-H."/>
            <person name="Kim D."/>
            <person name="Kim S."/>
            <person name="Ryu S."/>
            <person name="Song J.Y."/>
            <person name="Lee S.K."/>
        </authorList>
    </citation>
    <scope>NUCLEOTIDE SEQUENCE [LARGE SCALE GENOMIC DNA]</scope>
    <source>
        <tissue evidence="1">Muscle</tissue>
    </source>
</reference>